<reference evidence="5" key="1">
    <citation type="submission" date="2016-10" db="EMBL/GenBank/DDBJ databases">
        <authorList>
            <person name="Varghese N."/>
            <person name="Submissions S."/>
        </authorList>
    </citation>
    <scope>NUCLEOTIDE SEQUENCE [LARGE SCALE GENOMIC DNA]</scope>
    <source>
        <strain evidence="5">DSM 10014</strain>
    </source>
</reference>
<dbReference type="PANTHER" id="PTHR36925">
    <property type="entry name" value="COBALT-PRECORRIN-6A REDUCTASE"/>
    <property type="match status" value="1"/>
</dbReference>
<evidence type="ECO:0000313" key="4">
    <source>
        <dbReference type="EMBL" id="SDW37278.1"/>
    </source>
</evidence>
<dbReference type="AlphaFoldDB" id="A0A1H2T0A7"/>
<evidence type="ECO:0000256" key="3">
    <source>
        <dbReference type="ARBA" id="ARBA00023002"/>
    </source>
</evidence>
<dbReference type="Pfam" id="PF02571">
    <property type="entry name" value="CbiJ"/>
    <property type="match status" value="1"/>
</dbReference>
<evidence type="ECO:0000313" key="5">
    <source>
        <dbReference type="Proteomes" id="UP000183076"/>
    </source>
</evidence>
<dbReference type="GO" id="GO:0016994">
    <property type="term" value="F:precorrin-6A reductase activity"/>
    <property type="evidence" value="ECO:0007669"/>
    <property type="project" value="InterPro"/>
</dbReference>
<organism evidence="4 5">
    <name type="scientific">Sulfitobacter pontiacus</name>
    <dbReference type="NCBI Taxonomy" id="60137"/>
    <lineage>
        <taxon>Bacteria</taxon>
        <taxon>Pseudomonadati</taxon>
        <taxon>Pseudomonadota</taxon>
        <taxon>Alphaproteobacteria</taxon>
        <taxon>Rhodobacterales</taxon>
        <taxon>Roseobacteraceae</taxon>
        <taxon>Sulfitobacter</taxon>
    </lineage>
</organism>
<evidence type="ECO:0000256" key="2">
    <source>
        <dbReference type="ARBA" id="ARBA00022573"/>
    </source>
</evidence>
<dbReference type="GO" id="GO:0009236">
    <property type="term" value="P:cobalamin biosynthetic process"/>
    <property type="evidence" value="ECO:0007669"/>
    <property type="project" value="UniProtKB-UniPathway"/>
</dbReference>
<evidence type="ECO:0000256" key="1">
    <source>
        <dbReference type="ARBA" id="ARBA00004953"/>
    </source>
</evidence>
<dbReference type="GeneID" id="94022263"/>
<name>A0A1H2T0A7_9RHOB</name>
<keyword evidence="3" id="KW-0560">Oxidoreductase</keyword>
<gene>
    <name evidence="4" type="ORF">SAMN04488041_10215</name>
</gene>
<dbReference type="Proteomes" id="UP000183076">
    <property type="component" value="Unassembled WGS sequence"/>
</dbReference>
<sequence>MNQAPHILLIAGSAEAHEIAVALAGSDVSARAVLRRAERSFGPLAVPSEIWSPRTVDEMAAYLRAHGFTAVLDAGHGFDADISQIAYDATARLGLPYLRVLRPMWDIAAPVERAASVAAAARMIRPKARVFAATGRGTVEDYAPFAGARLYLRQTNAHARTKLPPFAEAVYGQPPFTRAAEEALFRALQIDTLVLRNVGGVPSRPKLDAARALGLRVIAIDRPAAPVGAQVRAAPDAAIHWVETLTKGGKTG</sequence>
<protein>
    <submittedName>
        <fullName evidence="4">Precorrin-6A reductase</fullName>
    </submittedName>
</protein>
<dbReference type="STRING" id="60137.SAMN04488041_10215"/>
<comment type="pathway">
    <text evidence="1">Cofactor biosynthesis; adenosylcobalamin biosynthesis.</text>
</comment>
<dbReference type="PROSITE" id="PS51014">
    <property type="entry name" value="COBK_CBIJ"/>
    <property type="match status" value="1"/>
</dbReference>
<proteinExistence type="predicted"/>
<dbReference type="UniPathway" id="UPA00148"/>
<accession>A0A1H2T0A7</accession>
<dbReference type="PANTHER" id="PTHR36925:SF1">
    <property type="entry name" value="COBALT-PRECORRIN-6A REDUCTASE"/>
    <property type="match status" value="1"/>
</dbReference>
<dbReference type="RefSeq" id="WP_074635190.1">
    <property type="nucleotide sequence ID" value="NZ_CP160849.1"/>
</dbReference>
<dbReference type="EMBL" id="FNNB01000002">
    <property type="protein sequence ID" value="SDW37278.1"/>
    <property type="molecule type" value="Genomic_DNA"/>
</dbReference>
<keyword evidence="2" id="KW-0169">Cobalamin biosynthesis</keyword>
<dbReference type="InterPro" id="IPR003723">
    <property type="entry name" value="Precorrin-6x_reduct"/>
</dbReference>